<comment type="function">
    <text evidence="10">Catalyzes the NADPH-dependent reduction of ketopantoate into pantoic acid.</text>
</comment>
<evidence type="ECO:0000256" key="1">
    <source>
        <dbReference type="ARBA" id="ARBA00004994"/>
    </source>
</evidence>
<dbReference type="Proteomes" id="UP000304912">
    <property type="component" value="Chromosome"/>
</dbReference>
<dbReference type="SUPFAM" id="SSF51735">
    <property type="entry name" value="NAD(P)-binding Rossmann-fold domains"/>
    <property type="match status" value="1"/>
</dbReference>
<evidence type="ECO:0000313" key="14">
    <source>
        <dbReference type="Proteomes" id="UP000304912"/>
    </source>
</evidence>
<evidence type="ECO:0000256" key="5">
    <source>
        <dbReference type="ARBA" id="ARBA00022655"/>
    </source>
</evidence>
<protein>
    <recommendedName>
        <fullName evidence="4 10">2-dehydropantoate 2-reductase</fullName>
        <ecNumber evidence="3 10">1.1.1.169</ecNumber>
    </recommendedName>
    <alternativeName>
        <fullName evidence="8 10">Ketopantoate reductase</fullName>
    </alternativeName>
</protein>
<dbReference type="Gene3D" id="3.40.50.720">
    <property type="entry name" value="NAD(P)-binding Rossmann-like Domain"/>
    <property type="match status" value="1"/>
</dbReference>
<dbReference type="InterPro" id="IPR036291">
    <property type="entry name" value="NAD(P)-bd_dom_sf"/>
</dbReference>
<dbReference type="GO" id="GO:0050661">
    <property type="term" value="F:NADP binding"/>
    <property type="evidence" value="ECO:0007669"/>
    <property type="project" value="TreeGrafter"/>
</dbReference>
<keyword evidence="5 10" id="KW-0566">Pantothenate biosynthesis</keyword>
<evidence type="ECO:0000259" key="12">
    <source>
        <dbReference type="Pfam" id="PF08546"/>
    </source>
</evidence>
<dbReference type="Pfam" id="PF02558">
    <property type="entry name" value="ApbA"/>
    <property type="match status" value="1"/>
</dbReference>
<dbReference type="GO" id="GO:0015940">
    <property type="term" value="P:pantothenate biosynthetic process"/>
    <property type="evidence" value="ECO:0007669"/>
    <property type="project" value="UniProtKB-UniPathway"/>
</dbReference>
<dbReference type="UniPathway" id="UPA00028">
    <property type="reaction ID" value="UER00004"/>
</dbReference>
<evidence type="ECO:0000256" key="9">
    <source>
        <dbReference type="ARBA" id="ARBA00048793"/>
    </source>
</evidence>
<evidence type="ECO:0000313" key="13">
    <source>
        <dbReference type="EMBL" id="QCZ94170.1"/>
    </source>
</evidence>
<dbReference type="Pfam" id="PF08546">
    <property type="entry name" value="ApbA_C"/>
    <property type="match status" value="1"/>
</dbReference>
<dbReference type="GO" id="GO:0008677">
    <property type="term" value="F:2-dehydropantoate 2-reductase activity"/>
    <property type="evidence" value="ECO:0007669"/>
    <property type="project" value="UniProtKB-EC"/>
</dbReference>
<accession>A0A5B7YFJ8</accession>
<evidence type="ECO:0000256" key="7">
    <source>
        <dbReference type="ARBA" id="ARBA00023002"/>
    </source>
</evidence>
<comment type="similarity">
    <text evidence="2 10">Belongs to the ketopantoate reductase family.</text>
</comment>
<organism evidence="13 14">
    <name type="scientific">Salinimonas iocasae</name>
    <dbReference type="NCBI Taxonomy" id="2572577"/>
    <lineage>
        <taxon>Bacteria</taxon>
        <taxon>Pseudomonadati</taxon>
        <taxon>Pseudomonadota</taxon>
        <taxon>Gammaproteobacteria</taxon>
        <taxon>Alteromonadales</taxon>
        <taxon>Alteromonadaceae</taxon>
        <taxon>Alteromonas/Salinimonas group</taxon>
        <taxon>Salinimonas</taxon>
    </lineage>
</organism>
<evidence type="ECO:0000256" key="2">
    <source>
        <dbReference type="ARBA" id="ARBA00007870"/>
    </source>
</evidence>
<evidence type="ECO:0000256" key="10">
    <source>
        <dbReference type="RuleBase" id="RU362068"/>
    </source>
</evidence>
<dbReference type="InterPro" id="IPR008927">
    <property type="entry name" value="6-PGluconate_DH-like_C_sf"/>
</dbReference>
<dbReference type="NCBIfam" id="TIGR00745">
    <property type="entry name" value="apbA_panE"/>
    <property type="match status" value="1"/>
</dbReference>
<sequence length="307" mass="34193">MANPIRGQVHIVGSGAIGSLIAAGAQRNQISYSLTPRRPEQLTQRLTSYSGQSRWLSGNLTSKQKLGPDDLLIFPLKAYQLEEAVKQWMERLDESTPVLLLQNGMGGLETIRKLLPEHAVYIATTSHGVLKTQPHEVKHTGFGRTIFGEAPDNPAVDDEQLERVFETVSRCLQPVTWQKNIIEALWLKLAVNAVINPLTALHDIQNGGLKDERFAGHIDDISQEMVAVMQSEGYRYSVQDLVGQVRQVINATSQNYSSMHQDVKHKRPTEIDAINGYIVQTAQKKGIDVPINAFLYKKIKSLEAAYS</sequence>
<dbReference type="InterPro" id="IPR003710">
    <property type="entry name" value="ApbA"/>
</dbReference>
<comment type="catalytic activity">
    <reaction evidence="9 10">
        <text>(R)-pantoate + NADP(+) = 2-dehydropantoate + NADPH + H(+)</text>
        <dbReference type="Rhea" id="RHEA:16233"/>
        <dbReference type="ChEBI" id="CHEBI:11561"/>
        <dbReference type="ChEBI" id="CHEBI:15378"/>
        <dbReference type="ChEBI" id="CHEBI:15980"/>
        <dbReference type="ChEBI" id="CHEBI:57783"/>
        <dbReference type="ChEBI" id="CHEBI:58349"/>
        <dbReference type="EC" id="1.1.1.169"/>
    </reaction>
</comment>
<keyword evidence="7 10" id="KW-0560">Oxidoreductase</keyword>
<evidence type="ECO:0000256" key="3">
    <source>
        <dbReference type="ARBA" id="ARBA00013014"/>
    </source>
</evidence>
<evidence type="ECO:0000256" key="6">
    <source>
        <dbReference type="ARBA" id="ARBA00022857"/>
    </source>
</evidence>
<dbReference type="InterPro" id="IPR013752">
    <property type="entry name" value="KPA_reductase"/>
</dbReference>
<keyword evidence="6 10" id="KW-0521">NADP</keyword>
<dbReference type="SUPFAM" id="SSF48179">
    <property type="entry name" value="6-phosphogluconate dehydrogenase C-terminal domain-like"/>
    <property type="match status" value="1"/>
</dbReference>
<dbReference type="InterPro" id="IPR013332">
    <property type="entry name" value="KPR_N"/>
</dbReference>
<dbReference type="InterPro" id="IPR013328">
    <property type="entry name" value="6PGD_dom2"/>
</dbReference>
<reference evidence="13 14" key="1">
    <citation type="submission" date="2019-04" db="EMBL/GenBank/DDBJ databases">
        <title>Salinimonas iocasae sp. nov., a halophilic bacterium isolated from the outer tube casing of tubeworms in Okinawa Trough.</title>
        <authorList>
            <person name="Zhang H."/>
            <person name="Wang H."/>
            <person name="Li C."/>
        </authorList>
    </citation>
    <scope>NUCLEOTIDE SEQUENCE [LARGE SCALE GENOMIC DNA]</scope>
    <source>
        <strain evidence="13 14">KX18D6</strain>
    </source>
</reference>
<dbReference type="GO" id="GO:0005737">
    <property type="term" value="C:cytoplasm"/>
    <property type="evidence" value="ECO:0007669"/>
    <property type="project" value="TreeGrafter"/>
</dbReference>
<dbReference type="OrthoDB" id="6530772at2"/>
<keyword evidence="14" id="KW-1185">Reference proteome</keyword>
<dbReference type="AlphaFoldDB" id="A0A5B7YFJ8"/>
<proteinExistence type="inferred from homology"/>
<dbReference type="KEGG" id="salk:FBQ74_12120"/>
<evidence type="ECO:0000259" key="11">
    <source>
        <dbReference type="Pfam" id="PF02558"/>
    </source>
</evidence>
<evidence type="ECO:0000256" key="4">
    <source>
        <dbReference type="ARBA" id="ARBA00019465"/>
    </source>
</evidence>
<comment type="pathway">
    <text evidence="1 10">Cofactor biosynthesis; (R)-pantothenate biosynthesis; (R)-pantoate from 3-methyl-2-oxobutanoate: step 2/2.</text>
</comment>
<gene>
    <name evidence="13" type="ORF">FBQ74_12120</name>
</gene>
<dbReference type="Gene3D" id="1.10.1040.10">
    <property type="entry name" value="N-(1-d-carboxylethyl)-l-norvaline Dehydrogenase, domain 2"/>
    <property type="match status" value="1"/>
</dbReference>
<dbReference type="EC" id="1.1.1.169" evidence="3 10"/>
<name>A0A5B7YFJ8_9ALTE</name>
<evidence type="ECO:0000256" key="8">
    <source>
        <dbReference type="ARBA" id="ARBA00032024"/>
    </source>
</evidence>
<dbReference type="RefSeq" id="WP_139756911.1">
    <property type="nucleotide sequence ID" value="NZ_CP039852.1"/>
</dbReference>
<dbReference type="PANTHER" id="PTHR43765:SF2">
    <property type="entry name" value="2-DEHYDROPANTOATE 2-REDUCTASE"/>
    <property type="match status" value="1"/>
</dbReference>
<dbReference type="InterPro" id="IPR050838">
    <property type="entry name" value="Ketopantoate_reductase"/>
</dbReference>
<feature type="domain" description="Ketopantoate reductase N-terminal" evidence="11">
    <location>
        <begin position="9"/>
        <end position="151"/>
    </location>
</feature>
<dbReference type="PANTHER" id="PTHR43765">
    <property type="entry name" value="2-DEHYDROPANTOATE 2-REDUCTASE-RELATED"/>
    <property type="match status" value="1"/>
</dbReference>
<dbReference type="EMBL" id="CP039852">
    <property type="protein sequence ID" value="QCZ94170.1"/>
    <property type="molecule type" value="Genomic_DNA"/>
</dbReference>
<feature type="domain" description="Ketopantoate reductase C-terminal" evidence="12">
    <location>
        <begin position="180"/>
        <end position="302"/>
    </location>
</feature>